<dbReference type="PRINTS" id="PR00633">
    <property type="entry name" value="RCCNDNSATION"/>
</dbReference>
<dbReference type="GO" id="GO:0004842">
    <property type="term" value="F:ubiquitin-protein transferase activity"/>
    <property type="evidence" value="ECO:0007669"/>
    <property type="project" value="InterPro"/>
</dbReference>
<dbReference type="Pfam" id="PF00632">
    <property type="entry name" value="HECT"/>
    <property type="match status" value="1"/>
</dbReference>
<dbReference type="PANTHER" id="PTHR45622:SF60">
    <property type="entry name" value="UBIQUITIN-PROTEIN LIGASE E3A"/>
    <property type="match status" value="1"/>
</dbReference>
<evidence type="ECO:0000256" key="2">
    <source>
        <dbReference type="ARBA" id="ARBA00022737"/>
    </source>
</evidence>
<evidence type="ECO:0000256" key="6">
    <source>
        <dbReference type="SAM" id="MobiDB-lite"/>
    </source>
</evidence>
<dbReference type="InterPro" id="IPR058923">
    <property type="entry name" value="RCC1-like_dom"/>
</dbReference>
<dbReference type="GO" id="GO:0005737">
    <property type="term" value="C:cytoplasm"/>
    <property type="evidence" value="ECO:0007669"/>
    <property type="project" value="TreeGrafter"/>
</dbReference>
<evidence type="ECO:0000256" key="4">
    <source>
        <dbReference type="PROSITE-ProRule" id="PRU00104"/>
    </source>
</evidence>
<dbReference type="Gene3D" id="3.30.2160.10">
    <property type="entry name" value="Hect, E3 ligase catalytic domain"/>
    <property type="match status" value="1"/>
</dbReference>
<dbReference type="Gene3D" id="2.130.10.30">
    <property type="entry name" value="Regulator of chromosome condensation 1/beta-lactamase-inhibitor protein II"/>
    <property type="match status" value="2"/>
</dbReference>
<dbReference type="SUPFAM" id="SSF56204">
    <property type="entry name" value="Hect, E3 ligase catalytic domain"/>
    <property type="match status" value="1"/>
</dbReference>
<feature type="active site" description="Glycyl thioester intermediate" evidence="4">
    <location>
        <position position="1119"/>
    </location>
</feature>
<evidence type="ECO:0000313" key="9">
    <source>
        <dbReference type="Proteomes" id="UP001061958"/>
    </source>
</evidence>
<evidence type="ECO:0000256" key="5">
    <source>
        <dbReference type="PROSITE-ProRule" id="PRU00235"/>
    </source>
</evidence>
<feature type="repeat" description="RCC1" evidence="5">
    <location>
        <begin position="288"/>
        <end position="339"/>
    </location>
</feature>
<dbReference type="EMBL" id="BQMJ01000018">
    <property type="protein sequence ID" value="GJQ10768.1"/>
    <property type="molecule type" value="Genomic_DNA"/>
</dbReference>
<keyword evidence="2" id="KW-0677">Repeat</keyword>
<proteinExistence type="predicted"/>
<dbReference type="SMART" id="SM00119">
    <property type="entry name" value="HECTc"/>
    <property type="match status" value="1"/>
</dbReference>
<dbReference type="InterPro" id="IPR000408">
    <property type="entry name" value="Reg_chr_condens"/>
</dbReference>
<accession>A0A9C7PTZ6</accession>
<feature type="repeat" description="RCC1" evidence="5">
    <location>
        <begin position="340"/>
        <end position="407"/>
    </location>
</feature>
<dbReference type="AlphaFoldDB" id="A0A9C7PTZ6"/>
<feature type="region of interest" description="Disordered" evidence="6">
    <location>
        <begin position="567"/>
        <end position="596"/>
    </location>
</feature>
<dbReference type="PANTHER" id="PTHR45622">
    <property type="entry name" value="UBIQUITIN-PROTEIN LIGASE E3A-RELATED"/>
    <property type="match status" value="1"/>
</dbReference>
<evidence type="ECO:0000256" key="3">
    <source>
        <dbReference type="ARBA" id="ARBA00022786"/>
    </source>
</evidence>
<dbReference type="InterPro" id="IPR035983">
    <property type="entry name" value="Hect_E3_ubiquitin_ligase"/>
</dbReference>
<comment type="caution">
    <text evidence="8">The sequence shown here is derived from an EMBL/GenBank/DDBJ whole genome shotgun (WGS) entry which is preliminary data.</text>
</comment>
<dbReference type="InterPro" id="IPR009091">
    <property type="entry name" value="RCC1/BLIP-II"/>
</dbReference>
<dbReference type="Proteomes" id="UP001061958">
    <property type="component" value="Unassembled WGS sequence"/>
</dbReference>
<protein>
    <recommendedName>
        <fullName evidence="7">HECT domain-containing protein</fullName>
    </recommendedName>
</protein>
<feature type="repeat" description="RCC1" evidence="5">
    <location>
        <begin position="17"/>
        <end position="74"/>
    </location>
</feature>
<dbReference type="OrthoDB" id="8068875at2759"/>
<dbReference type="PROSITE" id="PS50012">
    <property type="entry name" value="RCC1_3"/>
    <property type="match status" value="6"/>
</dbReference>
<keyword evidence="9" id="KW-1185">Reference proteome</keyword>
<dbReference type="CDD" id="cd00078">
    <property type="entry name" value="HECTc"/>
    <property type="match status" value="1"/>
</dbReference>
<reference evidence="8" key="2">
    <citation type="submission" date="2022-01" db="EMBL/GenBank/DDBJ databases">
        <authorList>
            <person name="Hirooka S."/>
            <person name="Miyagishima S.Y."/>
        </authorList>
    </citation>
    <scope>NUCLEOTIDE SEQUENCE</scope>
    <source>
        <strain evidence="8">NBRC 102759</strain>
    </source>
</reference>
<dbReference type="InterPro" id="IPR000569">
    <property type="entry name" value="HECT_dom"/>
</dbReference>
<dbReference type="Pfam" id="PF13540">
    <property type="entry name" value="RCC1_2"/>
    <property type="match status" value="1"/>
</dbReference>
<sequence>MSTEKNTFSAIPVPPKEFLVGWGRNDSGQLGTATTDDENQQINKVGVLANFGIAGDVVQSIACGFSSTVVYFEDNSLYVSGGLYNQSISNKQEPIRIQSPYLRERIQSIACGEDFVIVATQNGTLVTWGGGAYGQLGRGTPMDWSGPHPVKNLQDKRFVKVAAGAFHWLALTDAGQVYSCGLGRHGQTGLGNCDDVYEPCLIEALWGQPVVNIAAGENHSVVITSTGFAFAFGSNKYGQLGISRQRLPESETRAELPLRIYMSQEMASEKFLAAACGTRHTLFLTSNGKVLACGCGQDGVLGVGTDKDEVCPVVVSSLVDYTIVQVAAGARHSAALSNQGELFVWGSNEQGQLGFVEPLGILSIPTRMDNNEMMKECCEKEHAAESSVYFFLRIEAGAYHTVGLIGKEREKCASSPFEVYPIFLMNLTTMQWASVRDLLPLQKRLSAASVFSHSFLYGKVTGSGSTEKQWRWRSINPYIFPFIHFNTNIGTMNSDKNASESQDSNSDNSLASVVSKPELFVHARAVESFYKELLSFHGSNAAELLTVISKEIVSQAENMLTFRTRDRTEQGNHSTTTTNMENMASDSNSKMYSRQGTARNYPEPALVLICLMMNPVLNIPGTGKQLLTRLCLIIASLKLGAQRRIVSAVGRFPAELVAVRLVRPLHSIIDSELNEVRRITERAIAATRVLGLFYAASELNGWRYATLPRHEFYNRSVSDLVDLKEDYNRWLYSMENASSGKSLFSFCAHAYVLDEAAKARVLHAEAREAMKSEVVRSLWMNSQTVVVGPWGIPFIAGTDSPYCYLHVRRANLVQDALSVISSADPRELRKPLRVVFLGEEGVDEGGLQKEFFQLIIAELFSADYGMFVYNEKTRFHWFRVDSLEVDDNFKLVGIIIGMALYNGVILDLHFPLLVYKKLLNWSPDLDDVKEVFPEIGNSLQAMLDYQQDDMEQVFMTTFAIQYEFFGELRTWELVPGGFQTYVNQSNKEDFIRRYIEYLTDVSIHSQFDAFSKGFFWMLSGPALKIFRPDELEVLVCGQRHLDFDALKQVTVYEGGFNAESQVVKWFWDIVNEMTLEEKLHLLSFVTGSDRAPVGGLGQLRFVVQRAGPDTERLPTAHTCFNVLLLPEYNSKEKTRDRLLTAIQNAQGFGLQ</sequence>
<feature type="repeat" description="RCC1" evidence="5">
    <location>
        <begin position="227"/>
        <end position="287"/>
    </location>
</feature>
<dbReference type="Gene3D" id="3.90.1750.10">
    <property type="entry name" value="Hect, E3 ligase catalytic domains"/>
    <property type="match status" value="1"/>
</dbReference>
<feature type="repeat" description="RCC1" evidence="5">
    <location>
        <begin position="175"/>
        <end position="226"/>
    </location>
</feature>
<feature type="repeat" description="RCC1" evidence="5">
    <location>
        <begin position="123"/>
        <end position="174"/>
    </location>
</feature>
<keyword evidence="3 4" id="KW-0833">Ubl conjugation pathway</keyword>
<gene>
    <name evidence="8" type="ORF">GpartN1_g2559.t1</name>
</gene>
<dbReference type="InterPro" id="IPR051709">
    <property type="entry name" value="Ub-ligase/GTPase-reg"/>
</dbReference>
<dbReference type="PROSITE" id="PS00626">
    <property type="entry name" value="RCC1_2"/>
    <property type="match status" value="3"/>
</dbReference>
<dbReference type="Pfam" id="PF25390">
    <property type="entry name" value="WD40_RLD"/>
    <property type="match status" value="1"/>
</dbReference>
<keyword evidence="1" id="KW-0808">Transferase</keyword>
<dbReference type="FunFam" id="3.30.2410.10:FF:000003">
    <property type="entry name" value="probable E3 ubiquitin-protein ligase HERC4 isoform X1"/>
    <property type="match status" value="1"/>
</dbReference>
<organism evidence="8 9">
    <name type="scientific">Galdieria partita</name>
    <dbReference type="NCBI Taxonomy" id="83374"/>
    <lineage>
        <taxon>Eukaryota</taxon>
        <taxon>Rhodophyta</taxon>
        <taxon>Bangiophyceae</taxon>
        <taxon>Galdieriales</taxon>
        <taxon>Galdieriaceae</taxon>
        <taxon>Galdieria</taxon>
    </lineage>
</organism>
<evidence type="ECO:0000259" key="7">
    <source>
        <dbReference type="PROSITE" id="PS50237"/>
    </source>
</evidence>
<name>A0A9C7PTZ6_9RHOD</name>
<dbReference type="PROSITE" id="PS50237">
    <property type="entry name" value="HECT"/>
    <property type="match status" value="1"/>
</dbReference>
<dbReference type="Gene3D" id="3.30.2410.10">
    <property type="entry name" value="Hect, E3 ligase catalytic domain"/>
    <property type="match status" value="1"/>
</dbReference>
<evidence type="ECO:0000256" key="1">
    <source>
        <dbReference type="ARBA" id="ARBA00022679"/>
    </source>
</evidence>
<feature type="compositionally biased region" description="Polar residues" evidence="6">
    <location>
        <begin position="571"/>
        <end position="596"/>
    </location>
</feature>
<feature type="domain" description="HECT" evidence="7">
    <location>
        <begin position="824"/>
        <end position="1151"/>
    </location>
</feature>
<reference evidence="8" key="1">
    <citation type="journal article" date="2022" name="Proc. Natl. Acad. Sci. U.S.A.">
        <title>Life cycle and functional genomics of the unicellular red alga Galdieria for elucidating algal and plant evolution and industrial use.</title>
        <authorList>
            <person name="Hirooka S."/>
            <person name="Itabashi T."/>
            <person name="Ichinose T.M."/>
            <person name="Onuma R."/>
            <person name="Fujiwara T."/>
            <person name="Yamashita S."/>
            <person name="Jong L.W."/>
            <person name="Tomita R."/>
            <person name="Iwane A.H."/>
            <person name="Miyagishima S.Y."/>
        </authorList>
    </citation>
    <scope>NUCLEOTIDE SEQUENCE</scope>
    <source>
        <strain evidence="8">NBRC 102759</strain>
    </source>
</reference>
<dbReference type="SUPFAM" id="SSF50985">
    <property type="entry name" value="RCC1/BLIP-II"/>
    <property type="match status" value="2"/>
</dbReference>
<evidence type="ECO:0000313" key="8">
    <source>
        <dbReference type="EMBL" id="GJQ10768.1"/>
    </source>
</evidence>